<proteinExistence type="predicted"/>
<protein>
    <submittedName>
        <fullName evidence="1">DUF1059 domain-containing protein</fullName>
    </submittedName>
</protein>
<name>A0AC60VY80_9ARCH</name>
<comment type="caution">
    <text evidence="1">The sequence shown here is derived from an EMBL/GenBank/DDBJ whole genome shotgun (WGS) entry which is preliminary data.</text>
</comment>
<reference evidence="1 2" key="1">
    <citation type="journal article" date="2020" name="Appl. Environ. Microbiol.">
        <title>Genomic Characteristics of a Novel Species of Ammonia-Oxidizing Archaea from the Jiulong River Estuary.</title>
        <authorList>
            <person name="Zou D."/>
            <person name="Wan R."/>
            <person name="Han L."/>
            <person name="Xu M.N."/>
            <person name="Liu Y."/>
            <person name="Liu H."/>
            <person name="Kao S.J."/>
            <person name="Li M."/>
        </authorList>
    </citation>
    <scope>NUCLEOTIDE SEQUENCE [LARGE SCALE GENOMIC DNA]</scope>
    <source>
        <strain evidence="1">W1bin1</strain>
    </source>
</reference>
<gene>
    <name evidence="1" type="ORF">H2B03_03890</name>
</gene>
<evidence type="ECO:0000313" key="1">
    <source>
        <dbReference type="EMBL" id="MBA4452301.1"/>
    </source>
</evidence>
<dbReference type="Proteomes" id="UP000559653">
    <property type="component" value="Unassembled WGS sequence"/>
</dbReference>
<dbReference type="EMBL" id="JACEMZ010000017">
    <property type="protein sequence ID" value="MBA4452301.1"/>
    <property type="molecule type" value="Genomic_DNA"/>
</dbReference>
<sequence>MARLRCSDYGFECDFVSEGEVEAVIKEFGKHTDEEHGIEYSEEALMQFILRQKY</sequence>
<organism evidence="1 2">
    <name type="scientific">Candidatus Nitrosomaritimum aestuariumsis</name>
    <dbReference type="NCBI Taxonomy" id="3342354"/>
    <lineage>
        <taxon>Archaea</taxon>
        <taxon>Nitrososphaerota</taxon>
        <taxon>Nitrososphaeria</taxon>
        <taxon>Nitrosopumilales</taxon>
        <taxon>Nitrosopumilaceae</taxon>
        <taxon>Candidatus Nitrosomaritimum</taxon>
    </lineage>
</organism>
<accession>A0AC60VY80</accession>
<evidence type="ECO:0000313" key="2">
    <source>
        <dbReference type="Proteomes" id="UP000559653"/>
    </source>
</evidence>